<dbReference type="Proteomes" id="UP000499080">
    <property type="component" value="Unassembled WGS sequence"/>
</dbReference>
<accession>A0A4Y2K447</accession>
<evidence type="ECO:0000313" key="3">
    <source>
        <dbReference type="Proteomes" id="UP000499080"/>
    </source>
</evidence>
<dbReference type="AlphaFoldDB" id="A0A4Y2K447"/>
<evidence type="ECO:0000313" key="2">
    <source>
        <dbReference type="EMBL" id="GBM96977.1"/>
    </source>
</evidence>
<proteinExistence type="predicted"/>
<dbReference type="EMBL" id="BGPR01004194">
    <property type="protein sequence ID" value="GBM96977.1"/>
    <property type="molecule type" value="Genomic_DNA"/>
</dbReference>
<feature type="compositionally biased region" description="Basic and acidic residues" evidence="1">
    <location>
        <begin position="8"/>
        <end position="48"/>
    </location>
</feature>
<keyword evidence="3" id="KW-1185">Reference proteome</keyword>
<name>A0A4Y2K447_ARAVE</name>
<feature type="region of interest" description="Disordered" evidence="1">
    <location>
        <begin position="1"/>
        <end position="85"/>
    </location>
</feature>
<evidence type="ECO:0000256" key="1">
    <source>
        <dbReference type="SAM" id="MobiDB-lite"/>
    </source>
</evidence>
<protein>
    <recommendedName>
        <fullName evidence="4">Helitron helicase-like domain-containing protein</fullName>
    </recommendedName>
</protein>
<organism evidence="2 3">
    <name type="scientific">Araneus ventricosus</name>
    <name type="common">Orbweaver spider</name>
    <name type="synonym">Epeira ventricosa</name>
    <dbReference type="NCBI Taxonomy" id="182803"/>
    <lineage>
        <taxon>Eukaryota</taxon>
        <taxon>Metazoa</taxon>
        <taxon>Ecdysozoa</taxon>
        <taxon>Arthropoda</taxon>
        <taxon>Chelicerata</taxon>
        <taxon>Arachnida</taxon>
        <taxon>Araneae</taxon>
        <taxon>Araneomorphae</taxon>
        <taxon>Entelegynae</taxon>
        <taxon>Araneoidea</taxon>
        <taxon>Araneidae</taxon>
        <taxon>Araneus</taxon>
    </lineage>
</organism>
<comment type="caution">
    <text evidence="2">The sequence shown here is derived from an EMBL/GenBank/DDBJ whole genome shotgun (WGS) entry which is preliminary data.</text>
</comment>
<reference evidence="2 3" key="1">
    <citation type="journal article" date="2019" name="Sci. Rep.">
        <title>Orb-weaving spider Araneus ventricosus genome elucidates the spidroin gene catalogue.</title>
        <authorList>
            <person name="Kono N."/>
            <person name="Nakamura H."/>
            <person name="Ohtoshi R."/>
            <person name="Moran D.A.P."/>
            <person name="Shinohara A."/>
            <person name="Yoshida Y."/>
            <person name="Fujiwara M."/>
            <person name="Mori M."/>
            <person name="Tomita M."/>
            <person name="Arakawa K."/>
        </authorList>
    </citation>
    <scope>NUCLEOTIDE SEQUENCE [LARGE SCALE GENOMIC DNA]</scope>
</reference>
<gene>
    <name evidence="2" type="ORF">AVEN_184917_1</name>
</gene>
<dbReference type="PANTHER" id="PTHR45786:SF74">
    <property type="entry name" value="ATP-DEPENDENT DNA HELICASE"/>
    <property type="match status" value="1"/>
</dbReference>
<sequence>MRKKRSREKQAEEQKSHIRELDRIYRADGRANESSEETQQRHFDDRLRASARRNNASFEVKNQRQATDRLRTLNSRGTESNEQRERRIHCNALGNQTRIGAETFDARRNSLQLERVRQGTFRASNWLYLKDEALHYDPNLDYPNFPQIVIRSMSSKCTFCGALKFEAEASGLCCSNGKVSLPELPQLPEPLKSLMEGNHPKSKEFLTMIRKYNSSFQMTSFGTSLPMLDSTGFMPTFRIQGQVYHKAGWDYQKFNRILAKDVARKQSLRSKI</sequence>
<evidence type="ECO:0008006" key="4">
    <source>
        <dbReference type="Google" id="ProtNLM"/>
    </source>
</evidence>
<dbReference type="PANTHER" id="PTHR45786">
    <property type="entry name" value="DNA BINDING PROTEIN-LIKE"/>
    <property type="match status" value="1"/>
</dbReference>